<name>A0A2Z6MMD8_TRISU</name>
<dbReference type="Proteomes" id="UP000242715">
    <property type="component" value="Unassembled WGS sequence"/>
</dbReference>
<evidence type="ECO:0000313" key="3">
    <source>
        <dbReference type="Proteomes" id="UP000242715"/>
    </source>
</evidence>
<dbReference type="InterPro" id="IPR055294">
    <property type="entry name" value="FBL60-like"/>
</dbReference>
<proteinExistence type="predicted"/>
<keyword evidence="3" id="KW-1185">Reference proteome</keyword>
<dbReference type="PANTHER" id="PTHR31293">
    <property type="entry name" value="RNI-LIKE SUPERFAMILY PROTEIN"/>
    <property type="match status" value="1"/>
</dbReference>
<dbReference type="OrthoDB" id="1434883at2759"/>
<dbReference type="AlphaFoldDB" id="A0A2Z6MMD8"/>
<dbReference type="PROSITE" id="PS50181">
    <property type="entry name" value="FBOX"/>
    <property type="match status" value="1"/>
</dbReference>
<dbReference type="CDD" id="cd22160">
    <property type="entry name" value="F-box_AtFBL13-like"/>
    <property type="match status" value="1"/>
</dbReference>
<dbReference type="InterPro" id="IPR001810">
    <property type="entry name" value="F-box_dom"/>
</dbReference>
<dbReference type="Pfam" id="PF00646">
    <property type="entry name" value="F-box"/>
    <property type="match status" value="1"/>
</dbReference>
<sequence>MALSKKSRTAAAVAADQREDMISNLPDGVLNHIMSFLPTKTTVSTARLSTRWRHLWKDISVLNFSDDSHEYNHQHSERFKSFAVMVNSVIALLHNPREVRKMTLECAHSLLDDKFREYSVDTWVRAVIGPHLEELNLIFSFSDDASDFNLPQTLFTSTNLVSLR</sequence>
<evidence type="ECO:0000313" key="2">
    <source>
        <dbReference type="EMBL" id="GAU24750.1"/>
    </source>
</evidence>
<dbReference type="SMART" id="SM00256">
    <property type="entry name" value="FBOX"/>
    <property type="match status" value="1"/>
</dbReference>
<evidence type="ECO:0000259" key="1">
    <source>
        <dbReference type="PROSITE" id="PS50181"/>
    </source>
</evidence>
<dbReference type="InterPro" id="IPR036047">
    <property type="entry name" value="F-box-like_dom_sf"/>
</dbReference>
<dbReference type="InterPro" id="IPR053781">
    <property type="entry name" value="F-box_AtFBL13-like"/>
</dbReference>
<organism evidence="2 3">
    <name type="scientific">Trifolium subterraneum</name>
    <name type="common">Subterranean clover</name>
    <dbReference type="NCBI Taxonomy" id="3900"/>
    <lineage>
        <taxon>Eukaryota</taxon>
        <taxon>Viridiplantae</taxon>
        <taxon>Streptophyta</taxon>
        <taxon>Embryophyta</taxon>
        <taxon>Tracheophyta</taxon>
        <taxon>Spermatophyta</taxon>
        <taxon>Magnoliopsida</taxon>
        <taxon>eudicotyledons</taxon>
        <taxon>Gunneridae</taxon>
        <taxon>Pentapetalae</taxon>
        <taxon>rosids</taxon>
        <taxon>fabids</taxon>
        <taxon>Fabales</taxon>
        <taxon>Fabaceae</taxon>
        <taxon>Papilionoideae</taxon>
        <taxon>50 kb inversion clade</taxon>
        <taxon>NPAAA clade</taxon>
        <taxon>Hologalegina</taxon>
        <taxon>IRL clade</taxon>
        <taxon>Trifolieae</taxon>
        <taxon>Trifolium</taxon>
    </lineage>
</organism>
<feature type="domain" description="F-box" evidence="1">
    <location>
        <begin position="19"/>
        <end position="67"/>
    </location>
</feature>
<dbReference type="Gene3D" id="1.20.1280.50">
    <property type="match status" value="1"/>
</dbReference>
<protein>
    <recommendedName>
        <fullName evidence="1">F-box domain-containing protein</fullName>
    </recommendedName>
</protein>
<dbReference type="SUPFAM" id="SSF81383">
    <property type="entry name" value="F-box domain"/>
    <property type="match status" value="1"/>
</dbReference>
<gene>
    <name evidence="2" type="ORF">TSUD_355790</name>
</gene>
<reference evidence="3" key="1">
    <citation type="journal article" date="2017" name="Front. Plant Sci.">
        <title>Climate Clever Clovers: New Paradigm to Reduce the Environmental Footprint of Ruminants by Breeding Low Methanogenic Forages Utilizing Haplotype Variation.</title>
        <authorList>
            <person name="Kaur P."/>
            <person name="Appels R."/>
            <person name="Bayer P.E."/>
            <person name="Keeble-Gagnere G."/>
            <person name="Wang J."/>
            <person name="Hirakawa H."/>
            <person name="Shirasawa K."/>
            <person name="Vercoe P."/>
            <person name="Stefanova K."/>
            <person name="Durmic Z."/>
            <person name="Nichols P."/>
            <person name="Revell C."/>
            <person name="Isobe S.N."/>
            <person name="Edwards D."/>
            <person name="Erskine W."/>
        </authorList>
    </citation>
    <scope>NUCLEOTIDE SEQUENCE [LARGE SCALE GENOMIC DNA]</scope>
    <source>
        <strain evidence="3">cv. Daliak</strain>
    </source>
</reference>
<dbReference type="PANTHER" id="PTHR31293:SF12">
    <property type="entry name" value="RNI-LIKE SUPERFAMILY PROTEIN"/>
    <property type="match status" value="1"/>
</dbReference>
<dbReference type="EMBL" id="DF973296">
    <property type="protein sequence ID" value="GAU24750.1"/>
    <property type="molecule type" value="Genomic_DNA"/>
</dbReference>
<accession>A0A2Z6MMD8</accession>